<dbReference type="GO" id="GO:0048771">
    <property type="term" value="P:tissue remodeling"/>
    <property type="evidence" value="ECO:0007669"/>
    <property type="project" value="TreeGrafter"/>
</dbReference>
<dbReference type="InterPro" id="IPR036375">
    <property type="entry name" value="Hemopexin-like_dom_sf"/>
</dbReference>
<feature type="binding site" evidence="7">
    <location>
        <position position="52"/>
    </location>
    <ligand>
        <name>Zn(2+)</name>
        <dbReference type="ChEBI" id="CHEBI:29105"/>
        <label>2</label>
        <note>catalytic</note>
    </ligand>
</feature>
<keyword evidence="7" id="KW-0106">Calcium</keyword>
<keyword evidence="2" id="KW-0645">Protease</keyword>
<evidence type="ECO:0000256" key="6">
    <source>
        <dbReference type="PIRSR" id="PIRSR621190-1"/>
    </source>
</evidence>
<proteinExistence type="inferred from homology"/>
<reference evidence="9" key="1">
    <citation type="journal article" date="2014" name="Nat. Commun.">
        <title>The rainbow trout genome provides novel insights into evolution after whole-genome duplication in vertebrates.</title>
        <authorList>
            <person name="Berthelot C."/>
            <person name="Brunet F."/>
            <person name="Chalopin D."/>
            <person name="Juanchich A."/>
            <person name="Bernard M."/>
            <person name="Noel B."/>
            <person name="Bento P."/>
            <person name="Da Silva C."/>
            <person name="Labadie K."/>
            <person name="Alberti A."/>
            <person name="Aury J.M."/>
            <person name="Louis A."/>
            <person name="Dehais P."/>
            <person name="Bardou P."/>
            <person name="Montfort J."/>
            <person name="Klopp C."/>
            <person name="Cabau C."/>
            <person name="Gaspin C."/>
            <person name="Thorgaard G.H."/>
            <person name="Boussaha M."/>
            <person name="Quillet E."/>
            <person name="Guyomard R."/>
            <person name="Galiana D."/>
            <person name="Bobe J."/>
            <person name="Volff J.N."/>
            <person name="Genet C."/>
            <person name="Wincker P."/>
            <person name="Jaillon O."/>
            <person name="Roest Crollius H."/>
            <person name="Guiguen Y."/>
        </authorList>
    </citation>
    <scope>NUCLEOTIDE SEQUENCE [LARGE SCALE GENOMIC DNA]</scope>
</reference>
<gene>
    <name evidence="9" type="ORF">GSONMT00048833001</name>
</gene>
<evidence type="ECO:0000256" key="2">
    <source>
        <dbReference type="ARBA" id="ARBA00022670"/>
    </source>
</evidence>
<comment type="similarity">
    <text evidence="1">Belongs to the peptidase M10A family.</text>
</comment>
<evidence type="ECO:0000259" key="8">
    <source>
        <dbReference type="SMART" id="SM00235"/>
    </source>
</evidence>
<dbReference type="AlphaFoldDB" id="A0A060Y364"/>
<evidence type="ECO:0000256" key="1">
    <source>
        <dbReference type="ARBA" id="ARBA00010370"/>
    </source>
</evidence>
<dbReference type="SUPFAM" id="SSF50923">
    <property type="entry name" value="Hemopexin-like domain"/>
    <property type="match status" value="1"/>
</dbReference>
<feature type="active site" evidence="6">
    <location>
        <position position="53"/>
    </location>
</feature>
<dbReference type="GO" id="GO:0030574">
    <property type="term" value="P:collagen catabolic process"/>
    <property type="evidence" value="ECO:0007669"/>
    <property type="project" value="TreeGrafter"/>
</dbReference>
<dbReference type="InterPro" id="IPR024079">
    <property type="entry name" value="MetalloPept_cat_dom_sf"/>
</dbReference>
<dbReference type="InterPro" id="IPR001818">
    <property type="entry name" value="Pept_M10_metallopeptidase"/>
</dbReference>
<dbReference type="InterPro" id="IPR006026">
    <property type="entry name" value="Peptidase_Metallo"/>
</dbReference>
<dbReference type="PRINTS" id="PR00138">
    <property type="entry name" value="MATRIXIN"/>
</dbReference>
<dbReference type="InterPro" id="IPR021190">
    <property type="entry name" value="Pept_M10A"/>
</dbReference>
<feature type="binding site" evidence="7">
    <location>
        <position position="62"/>
    </location>
    <ligand>
        <name>Zn(2+)</name>
        <dbReference type="ChEBI" id="CHEBI:29105"/>
        <label>2</label>
        <note>catalytic</note>
    </ligand>
</feature>
<evidence type="ECO:0000313" key="9">
    <source>
        <dbReference type="EMBL" id="CDQ85962.1"/>
    </source>
</evidence>
<dbReference type="STRING" id="8022.A0A060Y364"/>
<dbReference type="Gene3D" id="3.40.390.10">
    <property type="entry name" value="Collagenase (Catalytic Domain)"/>
    <property type="match status" value="1"/>
</dbReference>
<feature type="binding site" evidence="7">
    <location>
        <position position="70"/>
    </location>
    <ligand>
        <name>Zn(2+)</name>
        <dbReference type="ChEBI" id="CHEBI:29105"/>
        <label>2</label>
        <note>catalytic</note>
    </ligand>
</feature>
<dbReference type="PANTHER" id="PTHR10201:SF29">
    <property type="entry name" value="72 KDA TYPE IV COLLAGENASE"/>
    <property type="match status" value="1"/>
</dbReference>
<keyword evidence="3 7" id="KW-0479">Metal-binding</keyword>
<feature type="domain" description="Peptidase metallopeptidase" evidence="8">
    <location>
        <begin position="1"/>
        <end position="96"/>
    </location>
</feature>
<reference evidence="9" key="2">
    <citation type="submission" date="2014-03" db="EMBL/GenBank/DDBJ databases">
        <authorList>
            <person name="Genoscope - CEA"/>
        </authorList>
    </citation>
    <scope>NUCLEOTIDE SEQUENCE</scope>
</reference>
<evidence type="ECO:0000313" key="10">
    <source>
        <dbReference type="Proteomes" id="UP000193380"/>
    </source>
</evidence>
<comment type="cofactor">
    <cofactor evidence="7">
        <name>Zn(2+)</name>
        <dbReference type="ChEBI" id="CHEBI:29105"/>
    </cofactor>
    <text evidence="7">Binds 2 Zn(2+) ions per subunit.</text>
</comment>
<evidence type="ECO:0000256" key="5">
    <source>
        <dbReference type="ARBA" id="ARBA00022833"/>
    </source>
</evidence>
<evidence type="ECO:0000256" key="7">
    <source>
        <dbReference type="PIRSR" id="PIRSR621190-2"/>
    </source>
</evidence>
<dbReference type="SMART" id="SM00235">
    <property type="entry name" value="ZnMc"/>
    <property type="match status" value="1"/>
</dbReference>
<dbReference type="GO" id="GO:0006508">
    <property type="term" value="P:proteolysis"/>
    <property type="evidence" value="ECO:0007669"/>
    <property type="project" value="UniProtKB-KW"/>
</dbReference>
<feature type="binding site" evidence="7">
    <location>
        <position position="56"/>
    </location>
    <ligand>
        <name>Zn(2+)</name>
        <dbReference type="ChEBI" id="CHEBI:29105"/>
        <label>2</label>
        <note>catalytic</note>
    </ligand>
</feature>
<name>A0A060Y364_ONCMY</name>
<sequence>MKGKWPTGISQHGNYFHSPEYNLTCYALNMCCCISHSYWCCPGYSLFLVAAHEFGHALGLEHSQDPGALMAPMYTFTKNFRLSNDDIKGIQELYGAGTDKPVPPTQGPVTPMDICNEPVVFDAVAQIRGETFFFKDRSEKRFSVVFIIEQSM</sequence>
<evidence type="ECO:0000256" key="3">
    <source>
        <dbReference type="ARBA" id="ARBA00022723"/>
    </source>
</evidence>
<dbReference type="Proteomes" id="UP000193380">
    <property type="component" value="Unassembled WGS sequence"/>
</dbReference>
<dbReference type="PaxDb" id="8022-A0A060Y364"/>
<keyword evidence="4" id="KW-0378">Hydrolase</keyword>
<dbReference type="GO" id="GO:0001666">
    <property type="term" value="P:response to hypoxia"/>
    <property type="evidence" value="ECO:0007669"/>
    <property type="project" value="TreeGrafter"/>
</dbReference>
<accession>A0A060Y364</accession>
<dbReference type="MEROPS" id="M10.003"/>
<dbReference type="GO" id="GO:0004222">
    <property type="term" value="F:metalloendopeptidase activity"/>
    <property type="evidence" value="ECO:0007669"/>
    <property type="project" value="InterPro"/>
</dbReference>
<dbReference type="GO" id="GO:0030198">
    <property type="term" value="P:extracellular matrix organization"/>
    <property type="evidence" value="ECO:0007669"/>
    <property type="project" value="TreeGrafter"/>
</dbReference>
<comment type="cofactor">
    <cofactor evidence="7">
        <name>Ca(2+)</name>
        <dbReference type="ChEBI" id="CHEBI:29108"/>
    </cofactor>
    <text evidence="7">Can bind about 5 Ca(2+) ions per subunit.</text>
</comment>
<dbReference type="Pfam" id="PF00413">
    <property type="entry name" value="Peptidase_M10"/>
    <property type="match status" value="1"/>
</dbReference>
<dbReference type="GO" id="GO:0031012">
    <property type="term" value="C:extracellular matrix"/>
    <property type="evidence" value="ECO:0007669"/>
    <property type="project" value="InterPro"/>
</dbReference>
<evidence type="ECO:0000256" key="4">
    <source>
        <dbReference type="ARBA" id="ARBA00022801"/>
    </source>
</evidence>
<dbReference type="SUPFAM" id="SSF55486">
    <property type="entry name" value="Metalloproteases ('zincins'), catalytic domain"/>
    <property type="match status" value="1"/>
</dbReference>
<dbReference type="PANTHER" id="PTHR10201">
    <property type="entry name" value="MATRIX METALLOPROTEINASE"/>
    <property type="match status" value="1"/>
</dbReference>
<dbReference type="GO" id="GO:0005615">
    <property type="term" value="C:extracellular space"/>
    <property type="evidence" value="ECO:0007669"/>
    <property type="project" value="TreeGrafter"/>
</dbReference>
<keyword evidence="5 7" id="KW-0862">Zinc</keyword>
<dbReference type="GO" id="GO:0008270">
    <property type="term" value="F:zinc ion binding"/>
    <property type="evidence" value="ECO:0007669"/>
    <property type="project" value="InterPro"/>
</dbReference>
<dbReference type="EMBL" id="FR907037">
    <property type="protein sequence ID" value="CDQ85962.1"/>
    <property type="molecule type" value="Genomic_DNA"/>
</dbReference>
<protein>
    <recommendedName>
        <fullName evidence="8">Peptidase metallopeptidase domain-containing protein</fullName>
    </recommendedName>
</protein>
<feature type="binding site" evidence="7">
    <location>
        <position position="122"/>
    </location>
    <ligand>
        <name>Ca(2+)</name>
        <dbReference type="ChEBI" id="CHEBI:29108"/>
        <label>4</label>
    </ligand>
</feature>
<organism evidence="9 10">
    <name type="scientific">Oncorhynchus mykiss</name>
    <name type="common">Rainbow trout</name>
    <name type="synonym">Salmo gairdneri</name>
    <dbReference type="NCBI Taxonomy" id="8022"/>
    <lineage>
        <taxon>Eukaryota</taxon>
        <taxon>Metazoa</taxon>
        <taxon>Chordata</taxon>
        <taxon>Craniata</taxon>
        <taxon>Vertebrata</taxon>
        <taxon>Euteleostomi</taxon>
        <taxon>Actinopterygii</taxon>
        <taxon>Neopterygii</taxon>
        <taxon>Teleostei</taxon>
        <taxon>Protacanthopterygii</taxon>
        <taxon>Salmoniformes</taxon>
        <taxon>Salmonidae</taxon>
        <taxon>Salmoninae</taxon>
        <taxon>Oncorhynchus</taxon>
    </lineage>
</organism>